<dbReference type="AlphaFoldDB" id="A0A6A6ZG32"/>
<name>A0A6A6ZG32_9PLEO</name>
<evidence type="ECO:0000313" key="2">
    <source>
        <dbReference type="Proteomes" id="UP000799424"/>
    </source>
</evidence>
<dbReference type="OrthoDB" id="5314997at2759"/>
<evidence type="ECO:0008006" key="3">
    <source>
        <dbReference type="Google" id="ProtNLM"/>
    </source>
</evidence>
<dbReference type="Proteomes" id="UP000799424">
    <property type="component" value="Unassembled WGS sequence"/>
</dbReference>
<dbReference type="PANTHER" id="PTHR42085:SF2">
    <property type="entry name" value="F-BOX DOMAIN-CONTAINING PROTEIN"/>
    <property type="match status" value="1"/>
</dbReference>
<sequence>MALINPASASASYIAQPRLEYTRQFRAMRPGHNPPSYPSGGFQRALNPSINQSASASRQPAFPFLALPKELRLMIYEALFPVRHHDNVKVPASKNKCTTITLITPLLRPVSPPITRTCRSIHAEVSALLRSRFKNTHLYQHSIPRLIIPAKHAARLVKYNGVVDEVLNCLHYVGMISRQGANHVDACFILKDLLERNNAFNMPLHTASAFADALARFAGAGGTHVKTHNYECALTYSSVNPWTMAYFDVGHLGVEILVQGDGGACDVQLLLDRLEKRGGEYEVEIDVLHKAEGGGGEAQARRRWVGDKGVVGREVWGEYWG</sequence>
<proteinExistence type="predicted"/>
<reference evidence="1" key="1">
    <citation type="journal article" date="2020" name="Stud. Mycol.">
        <title>101 Dothideomycetes genomes: a test case for predicting lifestyles and emergence of pathogens.</title>
        <authorList>
            <person name="Haridas S."/>
            <person name="Albert R."/>
            <person name="Binder M."/>
            <person name="Bloem J."/>
            <person name="Labutti K."/>
            <person name="Salamov A."/>
            <person name="Andreopoulos B."/>
            <person name="Baker S."/>
            <person name="Barry K."/>
            <person name="Bills G."/>
            <person name="Bluhm B."/>
            <person name="Cannon C."/>
            <person name="Castanera R."/>
            <person name="Culley D."/>
            <person name="Daum C."/>
            <person name="Ezra D."/>
            <person name="Gonzalez J."/>
            <person name="Henrissat B."/>
            <person name="Kuo A."/>
            <person name="Liang C."/>
            <person name="Lipzen A."/>
            <person name="Lutzoni F."/>
            <person name="Magnuson J."/>
            <person name="Mondo S."/>
            <person name="Nolan M."/>
            <person name="Ohm R."/>
            <person name="Pangilinan J."/>
            <person name="Park H.-J."/>
            <person name="Ramirez L."/>
            <person name="Alfaro M."/>
            <person name="Sun H."/>
            <person name="Tritt A."/>
            <person name="Yoshinaga Y."/>
            <person name="Zwiers L.-H."/>
            <person name="Turgeon B."/>
            <person name="Goodwin S."/>
            <person name="Spatafora J."/>
            <person name="Crous P."/>
            <person name="Grigoriev I."/>
        </authorList>
    </citation>
    <scope>NUCLEOTIDE SEQUENCE</scope>
    <source>
        <strain evidence="1">CBS 113818</strain>
    </source>
</reference>
<accession>A0A6A6ZG32</accession>
<organism evidence="1 2">
    <name type="scientific">Ophiobolus disseminans</name>
    <dbReference type="NCBI Taxonomy" id="1469910"/>
    <lineage>
        <taxon>Eukaryota</taxon>
        <taxon>Fungi</taxon>
        <taxon>Dikarya</taxon>
        <taxon>Ascomycota</taxon>
        <taxon>Pezizomycotina</taxon>
        <taxon>Dothideomycetes</taxon>
        <taxon>Pleosporomycetidae</taxon>
        <taxon>Pleosporales</taxon>
        <taxon>Pleosporineae</taxon>
        <taxon>Phaeosphaeriaceae</taxon>
        <taxon>Ophiobolus</taxon>
    </lineage>
</organism>
<dbReference type="EMBL" id="MU006246">
    <property type="protein sequence ID" value="KAF2819157.1"/>
    <property type="molecule type" value="Genomic_DNA"/>
</dbReference>
<protein>
    <recommendedName>
        <fullName evidence="3">F-box domain-containing protein</fullName>
    </recommendedName>
</protein>
<evidence type="ECO:0000313" key="1">
    <source>
        <dbReference type="EMBL" id="KAF2819157.1"/>
    </source>
</evidence>
<dbReference type="InterPro" id="IPR038883">
    <property type="entry name" value="AN11006-like"/>
</dbReference>
<dbReference type="PANTHER" id="PTHR42085">
    <property type="entry name" value="F-BOX DOMAIN-CONTAINING PROTEIN"/>
    <property type="match status" value="1"/>
</dbReference>
<gene>
    <name evidence="1" type="ORF">CC86DRAFT_472305</name>
</gene>
<keyword evidence="2" id="KW-1185">Reference proteome</keyword>